<sequence length="66" mass="7167">MESMDIVIAKLMVRVCLGVQFMVLNVASRQPIIRASVGNGILDGDQVAYPLPAHSPQLDGQVFVEE</sequence>
<accession>A0ACC0LKJ5</accession>
<gene>
    <name evidence="1" type="ORF">RHMOL_Rhmol12G0167100</name>
</gene>
<dbReference type="EMBL" id="CM046399">
    <property type="protein sequence ID" value="KAI8528688.1"/>
    <property type="molecule type" value="Genomic_DNA"/>
</dbReference>
<dbReference type="Proteomes" id="UP001062846">
    <property type="component" value="Chromosome 12"/>
</dbReference>
<evidence type="ECO:0000313" key="2">
    <source>
        <dbReference type="Proteomes" id="UP001062846"/>
    </source>
</evidence>
<comment type="caution">
    <text evidence="1">The sequence shown here is derived from an EMBL/GenBank/DDBJ whole genome shotgun (WGS) entry which is preliminary data.</text>
</comment>
<evidence type="ECO:0000313" key="1">
    <source>
        <dbReference type="EMBL" id="KAI8528688.1"/>
    </source>
</evidence>
<keyword evidence="2" id="KW-1185">Reference proteome</keyword>
<proteinExistence type="predicted"/>
<protein>
    <submittedName>
        <fullName evidence="1">Uncharacterized protein</fullName>
    </submittedName>
</protein>
<name>A0ACC0LKJ5_RHOML</name>
<reference evidence="1" key="1">
    <citation type="submission" date="2022-02" db="EMBL/GenBank/DDBJ databases">
        <title>Plant Genome Project.</title>
        <authorList>
            <person name="Zhang R.-G."/>
        </authorList>
    </citation>
    <scope>NUCLEOTIDE SEQUENCE</scope>
    <source>
        <strain evidence="1">AT1</strain>
    </source>
</reference>
<organism evidence="1 2">
    <name type="scientific">Rhododendron molle</name>
    <name type="common">Chinese azalea</name>
    <name type="synonym">Azalea mollis</name>
    <dbReference type="NCBI Taxonomy" id="49168"/>
    <lineage>
        <taxon>Eukaryota</taxon>
        <taxon>Viridiplantae</taxon>
        <taxon>Streptophyta</taxon>
        <taxon>Embryophyta</taxon>
        <taxon>Tracheophyta</taxon>
        <taxon>Spermatophyta</taxon>
        <taxon>Magnoliopsida</taxon>
        <taxon>eudicotyledons</taxon>
        <taxon>Gunneridae</taxon>
        <taxon>Pentapetalae</taxon>
        <taxon>asterids</taxon>
        <taxon>Ericales</taxon>
        <taxon>Ericaceae</taxon>
        <taxon>Ericoideae</taxon>
        <taxon>Rhodoreae</taxon>
        <taxon>Rhododendron</taxon>
    </lineage>
</organism>